<dbReference type="KEGG" id="dpl:KGM_212452"/>
<comment type="caution">
    <text evidence="3">The sequence shown here is derived from an EMBL/GenBank/DDBJ whole genome shotgun (WGS) entry which is preliminary data.</text>
</comment>
<organism evidence="3 4">
    <name type="scientific">Danaus plexippus plexippus</name>
    <dbReference type="NCBI Taxonomy" id="278856"/>
    <lineage>
        <taxon>Eukaryota</taxon>
        <taxon>Metazoa</taxon>
        <taxon>Ecdysozoa</taxon>
        <taxon>Arthropoda</taxon>
        <taxon>Hexapoda</taxon>
        <taxon>Insecta</taxon>
        <taxon>Pterygota</taxon>
        <taxon>Neoptera</taxon>
        <taxon>Endopterygota</taxon>
        <taxon>Lepidoptera</taxon>
        <taxon>Glossata</taxon>
        <taxon>Ditrysia</taxon>
        <taxon>Papilionoidea</taxon>
        <taxon>Nymphalidae</taxon>
        <taxon>Danainae</taxon>
        <taxon>Danaini</taxon>
        <taxon>Danaina</taxon>
        <taxon>Danaus</taxon>
        <taxon>Danaus</taxon>
    </lineage>
</organism>
<dbReference type="AlphaFoldDB" id="A0A212EZR4"/>
<dbReference type="SUPFAM" id="SSF57362">
    <property type="entry name" value="BPTI-like"/>
    <property type="match status" value="2"/>
</dbReference>
<reference evidence="3 4" key="1">
    <citation type="journal article" date="2011" name="Cell">
        <title>The monarch butterfly genome yields insights into long-distance migration.</title>
        <authorList>
            <person name="Zhan S."/>
            <person name="Merlin C."/>
            <person name="Boore J.L."/>
            <person name="Reppert S.M."/>
        </authorList>
    </citation>
    <scope>NUCLEOTIDE SEQUENCE [LARGE SCALE GENOMIC DNA]</scope>
    <source>
        <strain evidence="3">F-2</strain>
    </source>
</reference>
<evidence type="ECO:0000313" key="3">
    <source>
        <dbReference type="EMBL" id="OWR46934.1"/>
    </source>
</evidence>
<dbReference type="InterPro" id="IPR036880">
    <property type="entry name" value="Kunitz_BPTI_sf"/>
</dbReference>
<proteinExistence type="predicted"/>
<gene>
    <name evidence="3" type="ORF">KGM_212452</name>
</gene>
<evidence type="ECO:0000313" key="4">
    <source>
        <dbReference type="Proteomes" id="UP000007151"/>
    </source>
</evidence>
<evidence type="ECO:0000259" key="2">
    <source>
        <dbReference type="PROSITE" id="PS50279"/>
    </source>
</evidence>
<dbReference type="EMBL" id="AGBW02011251">
    <property type="protein sequence ID" value="OWR46934.1"/>
    <property type="molecule type" value="Genomic_DNA"/>
</dbReference>
<feature type="compositionally biased region" description="Basic and acidic residues" evidence="1">
    <location>
        <begin position="190"/>
        <end position="205"/>
    </location>
</feature>
<protein>
    <recommendedName>
        <fullName evidence="2">BPTI/Kunitz inhibitor domain-containing protein</fullName>
    </recommendedName>
</protein>
<feature type="compositionally biased region" description="Low complexity" evidence="1">
    <location>
        <begin position="208"/>
        <end position="220"/>
    </location>
</feature>
<evidence type="ECO:0000256" key="1">
    <source>
        <dbReference type="SAM" id="MobiDB-lite"/>
    </source>
</evidence>
<keyword evidence="4" id="KW-1185">Reference proteome</keyword>
<dbReference type="InterPro" id="IPR002223">
    <property type="entry name" value="Kunitz_BPTI"/>
</dbReference>
<name>A0A212EZR4_DANPL</name>
<feature type="compositionally biased region" description="Polar residues" evidence="1">
    <location>
        <begin position="154"/>
        <end position="189"/>
    </location>
</feature>
<sequence>MPVYCMESLNTSDCKQTPKNVFSYYKLGSRCELEVWRGCPSSNKFDTEEECSDTCIFRNIDLEIKETKHKENDKCLYTEELTECDEKLHHVFKYSPVLKDCVEVETSCVSPNVFEEKLDCIETCVRELSWEEKLKLTSDRQIKELDSILENLFNETTGDGDSSQSIEATEDGNTSYTGTSPTLAVNSTNDGDKTPATDPAKKLEGDENTSNTTGLNNNTVTTLEEIKKMNYAQDNVETEQSTEKATRKAGTVPMVEIK</sequence>
<feature type="region of interest" description="Disordered" evidence="1">
    <location>
        <begin position="234"/>
        <end position="258"/>
    </location>
</feature>
<accession>A0A212EZR4</accession>
<dbReference type="PROSITE" id="PS50279">
    <property type="entry name" value="BPTI_KUNITZ_2"/>
    <property type="match status" value="1"/>
</dbReference>
<feature type="region of interest" description="Disordered" evidence="1">
    <location>
        <begin position="154"/>
        <end position="220"/>
    </location>
</feature>
<dbReference type="Proteomes" id="UP000007151">
    <property type="component" value="Unassembled WGS sequence"/>
</dbReference>
<dbReference type="InParanoid" id="A0A212EZR4"/>
<dbReference type="GO" id="GO:0004867">
    <property type="term" value="F:serine-type endopeptidase inhibitor activity"/>
    <property type="evidence" value="ECO:0007669"/>
    <property type="project" value="InterPro"/>
</dbReference>
<dbReference type="Gene3D" id="4.10.410.10">
    <property type="entry name" value="Pancreatic trypsin inhibitor Kunitz domain"/>
    <property type="match status" value="1"/>
</dbReference>
<feature type="domain" description="BPTI/Kunitz inhibitor" evidence="2">
    <location>
        <begin position="5"/>
        <end position="55"/>
    </location>
</feature>